<keyword evidence="8" id="KW-1185">Reference proteome</keyword>
<proteinExistence type="inferred from homology"/>
<evidence type="ECO:0000256" key="6">
    <source>
        <dbReference type="RuleBase" id="RU365009"/>
    </source>
</evidence>
<evidence type="ECO:0000256" key="4">
    <source>
        <dbReference type="ARBA" id="ARBA00022525"/>
    </source>
</evidence>
<gene>
    <name evidence="7" type="primary">SC3_3</name>
    <name evidence="7" type="ORF">A0H81_01869</name>
</gene>
<sequence length="149" mass="14744">MFSRFSALFVSTVALSVLAVATPNPVKRGGEPTTTTVKATTTITVTATAPAASESAGSCNVSPIQCCESTEIASSAAGTTLLGLLGIVLTDLNVLLGLNCSPLSIIGVGSGSACDASPVCCENNNVGGLISIGCIPSSFKGAVRYVSIS</sequence>
<name>A0A1C7MND1_GRIFR</name>
<feature type="signal peptide" evidence="6">
    <location>
        <begin position="1"/>
        <end position="21"/>
    </location>
</feature>
<dbReference type="SMART" id="SM00075">
    <property type="entry name" value="HYDRO"/>
    <property type="match status" value="1"/>
</dbReference>
<dbReference type="InterPro" id="IPR001338">
    <property type="entry name" value="Class_I_Hydrophobin"/>
</dbReference>
<comment type="similarity">
    <text evidence="2 6">Belongs to the fungal hydrophobin family.</text>
</comment>
<dbReference type="OrthoDB" id="4225815at2759"/>
<dbReference type="GO" id="GO:0009277">
    <property type="term" value="C:fungal-type cell wall"/>
    <property type="evidence" value="ECO:0007669"/>
    <property type="project" value="InterPro"/>
</dbReference>
<evidence type="ECO:0000256" key="5">
    <source>
        <dbReference type="ARBA" id="ARBA00023157"/>
    </source>
</evidence>
<keyword evidence="4 6" id="KW-0964">Secreted</keyword>
<dbReference type="GO" id="GO:0005199">
    <property type="term" value="F:structural constituent of cell wall"/>
    <property type="evidence" value="ECO:0007669"/>
    <property type="project" value="InterPro"/>
</dbReference>
<dbReference type="EMBL" id="LUGG01000002">
    <property type="protein sequence ID" value="OBZ77989.1"/>
    <property type="molecule type" value="Genomic_DNA"/>
</dbReference>
<dbReference type="Pfam" id="PF01185">
    <property type="entry name" value="Hydrophobin"/>
    <property type="match status" value="1"/>
</dbReference>
<dbReference type="AlphaFoldDB" id="A0A1C7MND1"/>
<comment type="subcellular location">
    <subcellularLocation>
        <location evidence="1 6">Secreted</location>
        <location evidence="1 6">Cell wall</location>
    </subcellularLocation>
</comment>
<comment type="caution">
    <text evidence="7">The sequence shown here is derived from an EMBL/GenBank/DDBJ whole genome shotgun (WGS) entry which is preliminary data.</text>
</comment>
<evidence type="ECO:0000313" key="8">
    <source>
        <dbReference type="Proteomes" id="UP000092993"/>
    </source>
</evidence>
<organism evidence="7 8">
    <name type="scientific">Grifola frondosa</name>
    <name type="common">Maitake</name>
    <name type="synonym">Polyporus frondosus</name>
    <dbReference type="NCBI Taxonomy" id="5627"/>
    <lineage>
        <taxon>Eukaryota</taxon>
        <taxon>Fungi</taxon>
        <taxon>Dikarya</taxon>
        <taxon>Basidiomycota</taxon>
        <taxon>Agaricomycotina</taxon>
        <taxon>Agaricomycetes</taxon>
        <taxon>Polyporales</taxon>
        <taxon>Grifolaceae</taxon>
        <taxon>Grifola</taxon>
    </lineage>
</organism>
<reference evidence="7 8" key="1">
    <citation type="submission" date="2016-03" db="EMBL/GenBank/DDBJ databases">
        <title>Whole genome sequencing of Grifola frondosa 9006-11.</title>
        <authorList>
            <person name="Min B."/>
            <person name="Park H."/>
            <person name="Kim J.-G."/>
            <person name="Cho H."/>
            <person name="Oh Y.-L."/>
            <person name="Kong W.-S."/>
            <person name="Choi I.-G."/>
        </authorList>
    </citation>
    <scope>NUCLEOTIDE SEQUENCE [LARGE SCALE GENOMIC DNA]</scope>
    <source>
        <strain evidence="7 8">9006-11</strain>
    </source>
</reference>
<feature type="chain" id="PRO_5013986596" description="Hydrophobin" evidence="6">
    <location>
        <begin position="22"/>
        <end position="149"/>
    </location>
</feature>
<keyword evidence="6" id="KW-0732">Signal</keyword>
<keyword evidence="3 6" id="KW-0134">Cell wall</keyword>
<protein>
    <recommendedName>
        <fullName evidence="6">Hydrophobin</fullName>
    </recommendedName>
</protein>
<dbReference type="Proteomes" id="UP000092993">
    <property type="component" value="Unassembled WGS sequence"/>
</dbReference>
<evidence type="ECO:0000256" key="2">
    <source>
        <dbReference type="ARBA" id="ARBA00010446"/>
    </source>
</evidence>
<keyword evidence="5 6" id="KW-1015">Disulfide bond</keyword>
<dbReference type="CDD" id="cd23507">
    <property type="entry name" value="hydrophobin_I"/>
    <property type="match status" value="1"/>
</dbReference>
<evidence type="ECO:0000256" key="1">
    <source>
        <dbReference type="ARBA" id="ARBA00004191"/>
    </source>
</evidence>
<evidence type="ECO:0000256" key="3">
    <source>
        <dbReference type="ARBA" id="ARBA00022512"/>
    </source>
</evidence>
<accession>A0A1C7MND1</accession>
<evidence type="ECO:0000313" key="7">
    <source>
        <dbReference type="EMBL" id="OBZ77989.1"/>
    </source>
</evidence>
<dbReference type="OMA" id="CCESTEI"/>